<accession>A0A5B2XGH3</accession>
<dbReference type="AlphaFoldDB" id="A0A5B2XGH3"/>
<keyword evidence="7" id="KW-1185">Reference proteome</keyword>
<name>A0A5B2XGH3_9PSEU</name>
<protein>
    <submittedName>
        <fullName evidence="6">GAF and ANTAR domain-containing protein</fullName>
    </submittedName>
</protein>
<dbReference type="SUPFAM" id="SSF52172">
    <property type="entry name" value="CheY-like"/>
    <property type="match status" value="1"/>
</dbReference>
<evidence type="ECO:0000256" key="2">
    <source>
        <dbReference type="ARBA" id="ARBA00022777"/>
    </source>
</evidence>
<proteinExistence type="predicted"/>
<sequence length="247" mass="27127">MTKTFVELADTLVDDFDQVGFIRLVAARCVEQLAVPAAGLLLVDHAGALHTAGVSRDGSDVRGLMAAQQRRSPSLECHRTGERLTVRDLPASLGRWPRFASAALAHGFSSVDVLPLRRRDQGIGALTLFGTGQGQPDGETIRIATALSDVVTISLLQRRAVHRQATIGRQLQRALDSRVLIEQAKGILTERFGIDMDVAFTALRGYCRRNNRRLTEVAAEIVRDLDAADELGPSRNPFERRIRPRTD</sequence>
<reference evidence="6 7" key="2">
    <citation type="submission" date="2019-09" db="EMBL/GenBank/DDBJ databases">
        <authorList>
            <person name="Jin C."/>
        </authorList>
    </citation>
    <scope>NUCLEOTIDE SEQUENCE [LARGE SCALE GENOMIC DNA]</scope>
    <source>
        <strain evidence="6 7">AN110305</strain>
    </source>
</reference>
<dbReference type="GO" id="GO:0016301">
    <property type="term" value="F:kinase activity"/>
    <property type="evidence" value="ECO:0007669"/>
    <property type="project" value="UniProtKB-KW"/>
</dbReference>
<dbReference type="Pfam" id="PF03861">
    <property type="entry name" value="ANTAR"/>
    <property type="match status" value="1"/>
</dbReference>
<dbReference type="Gene3D" id="1.10.10.10">
    <property type="entry name" value="Winged helix-like DNA-binding domain superfamily/Winged helix DNA-binding domain"/>
    <property type="match status" value="1"/>
</dbReference>
<keyword evidence="4" id="KW-0804">Transcription</keyword>
<dbReference type="InterPro" id="IPR005561">
    <property type="entry name" value="ANTAR"/>
</dbReference>
<evidence type="ECO:0000256" key="3">
    <source>
        <dbReference type="ARBA" id="ARBA00023015"/>
    </source>
</evidence>
<evidence type="ECO:0000259" key="5">
    <source>
        <dbReference type="PROSITE" id="PS50921"/>
    </source>
</evidence>
<dbReference type="InterPro" id="IPR003018">
    <property type="entry name" value="GAF"/>
</dbReference>
<feature type="domain" description="ANTAR" evidence="5">
    <location>
        <begin position="161"/>
        <end position="222"/>
    </location>
</feature>
<keyword evidence="3" id="KW-0805">Transcription regulation</keyword>
<dbReference type="InterPro" id="IPR036388">
    <property type="entry name" value="WH-like_DNA-bd_sf"/>
</dbReference>
<dbReference type="PIRSF" id="PIRSF036625">
    <property type="entry name" value="GAF_ANTAR"/>
    <property type="match status" value="1"/>
</dbReference>
<dbReference type="SMART" id="SM01012">
    <property type="entry name" value="ANTAR"/>
    <property type="match status" value="1"/>
</dbReference>
<evidence type="ECO:0000313" key="6">
    <source>
        <dbReference type="EMBL" id="KAA2262463.1"/>
    </source>
</evidence>
<dbReference type="SUPFAM" id="SSF55781">
    <property type="entry name" value="GAF domain-like"/>
    <property type="match status" value="1"/>
</dbReference>
<dbReference type="InterPro" id="IPR011006">
    <property type="entry name" value="CheY-like_superfamily"/>
</dbReference>
<organism evidence="6 7">
    <name type="scientific">Solihabitans fulvus</name>
    <dbReference type="NCBI Taxonomy" id="1892852"/>
    <lineage>
        <taxon>Bacteria</taxon>
        <taxon>Bacillati</taxon>
        <taxon>Actinomycetota</taxon>
        <taxon>Actinomycetes</taxon>
        <taxon>Pseudonocardiales</taxon>
        <taxon>Pseudonocardiaceae</taxon>
        <taxon>Solihabitans</taxon>
    </lineage>
</organism>
<keyword evidence="2" id="KW-0418">Kinase</keyword>
<dbReference type="PROSITE" id="PS50921">
    <property type="entry name" value="ANTAR"/>
    <property type="match status" value="1"/>
</dbReference>
<dbReference type="InterPro" id="IPR029016">
    <property type="entry name" value="GAF-like_dom_sf"/>
</dbReference>
<evidence type="ECO:0000256" key="1">
    <source>
        <dbReference type="ARBA" id="ARBA00022679"/>
    </source>
</evidence>
<evidence type="ECO:0000256" key="4">
    <source>
        <dbReference type="ARBA" id="ARBA00023163"/>
    </source>
</evidence>
<dbReference type="Proteomes" id="UP000323454">
    <property type="component" value="Unassembled WGS sequence"/>
</dbReference>
<dbReference type="InterPro" id="IPR012074">
    <property type="entry name" value="GAF_ANTAR"/>
</dbReference>
<dbReference type="Gene3D" id="3.30.450.40">
    <property type="match status" value="1"/>
</dbReference>
<dbReference type="EMBL" id="VUOB01000022">
    <property type="protein sequence ID" value="KAA2262463.1"/>
    <property type="molecule type" value="Genomic_DNA"/>
</dbReference>
<evidence type="ECO:0000313" key="7">
    <source>
        <dbReference type="Proteomes" id="UP000323454"/>
    </source>
</evidence>
<dbReference type="GO" id="GO:0003723">
    <property type="term" value="F:RNA binding"/>
    <property type="evidence" value="ECO:0007669"/>
    <property type="project" value="InterPro"/>
</dbReference>
<comment type="caution">
    <text evidence="6">The sequence shown here is derived from an EMBL/GenBank/DDBJ whole genome shotgun (WGS) entry which is preliminary data.</text>
</comment>
<dbReference type="Pfam" id="PF13185">
    <property type="entry name" value="GAF_2"/>
    <property type="match status" value="1"/>
</dbReference>
<reference evidence="6 7" key="1">
    <citation type="submission" date="2019-09" db="EMBL/GenBank/DDBJ databases">
        <title>Goodfellowia gen. nov., a new genus of the Pseudonocardineae related to Actinoalloteichus, containing Goodfellowia coeruleoviolacea gen. nov., comb. nov. gen. nov., comb. nov.</title>
        <authorList>
            <person name="Labeda D."/>
        </authorList>
    </citation>
    <scope>NUCLEOTIDE SEQUENCE [LARGE SCALE GENOMIC DNA]</scope>
    <source>
        <strain evidence="6 7">AN110305</strain>
    </source>
</reference>
<keyword evidence="1" id="KW-0808">Transferase</keyword>
<gene>
    <name evidence="6" type="ORF">F0L68_13340</name>
</gene>
<dbReference type="OrthoDB" id="3683444at2"/>